<dbReference type="GO" id="GO:0008234">
    <property type="term" value="F:cysteine-type peptidase activity"/>
    <property type="evidence" value="ECO:0007669"/>
    <property type="project" value="UniProtKB-KW"/>
</dbReference>
<dbReference type="InterPro" id="IPR038765">
    <property type="entry name" value="Papain-like_cys_pep_sf"/>
</dbReference>
<keyword evidence="8" id="KW-1185">Reference proteome</keyword>
<evidence type="ECO:0000256" key="4">
    <source>
        <dbReference type="ARBA" id="ARBA00022807"/>
    </source>
</evidence>
<dbReference type="PANTHER" id="PTHR47359">
    <property type="entry name" value="PEPTIDOGLYCAN DL-ENDOPEPTIDASE CWLO"/>
    <property type="match status" value="1"/>
</dbReference>
<gene>
    <name evidence="7" type="ORF">P168DRAFT_312978</name>
</gene>
<accession>A0A2I1CU84</accession>
<dbReference type="VEuPathDB" id="FungiDB:P168DRAFT_312978"/>
<dbReference type="AlphaFoldDB" id="A0A2I1CU84"/>
<evidence type="ECO:0000313" key="8">
    <source>
        <dbReference type="Proteomes" id="UP000234254"/>
    </source>
</evidence>
<dbReference type="GeneID" id="36547142"/>
<keyword evidence="4" id="KW-0788">Thiol protease</keyword>
<dbReference type="InterPro" id="IPR051794">
    <property type="entry name" value="PG_Endopeptidase_C40"/>
</dbReference>
<evidence type="ECO:0000256" key="1">
    <source>
        <dbReference type="ARBA" id="ARBA00007074"/>
    </source>
</evidence>
<dbReference type="RefSeq" id="XP_024689787.1">
    <property type="nucleotide sequence ID" value="XM_024839618.1"/>
</dbReference>
<dbReference type="GO" id="GO:0006508">
    <property type="term" value="P:proteolysis"/>
    <property type="evidence" value="ECO:0007669"/>
    <property type="project" value="UniProtKB-KW"/>
</dbReference>
<evidence type="ECO:0000313" key="7">
    <source>
        <dbReference type="EMBL" id="PKY01193.1"/>
    </source>
</evidence>
<name>A0A2I1CU84_ASPC2</name>
<keyword evidence="2" id="KW-0645">Protease</keyword>
<feature type="signal peptide" evidence="5">
    <location>
        <begin position="1"/>
        <end position="18"/>
    </location>
</feature>
<proteinExistence type="inferred from homology"/>
<protein>
    <recommendedName>
        <fullName evidence="6">NlpC/P60 domain-containing protein</fullName>
    </recommendedName>
</protein>
<dbReference type="Pfam" id="PF00877">
    <property type="entry name" value="NLPC_P60"/>
    <property type="match status" value="1"/>
</dbReference>
<sequence>MKTTTAVTLLATLASASARSLVSRATVGEQILATAQTADGLPYAWGGGSCDGPSADQPPYQYGDTGYDCSGLVCWAVCQVTGRDLFTEGLRVTSSMYCASEEALGYKKYPYEERLPGDAVFFGGSCDCDNDPSSIHHVGLMMDSGDRMWNAPNDRVNQVQENSISGFSDTPCPYVIRFTA</sequence>
<keyword evidence="3" id="KW-0378">Hydrolase</keyword>
<dbReference type="PANTHER" id="PTHR47359:SF3">
    <property type="entry name" value="NLP_P60 DOMAIN-CONTAINING PROTEIN-RELATED"/>
    <property type="match status" value="1"/>
</dbReference>
<dbReference type="Proteomes" id="UP000234254">
    <property type="component" value="Unassembled WGS sequence"/>
</dbReference>
<organism evidence="7 8">
    <name type="scientific">Aspergillus campestris (strain IBT 28561)</name>
    <dbReference type="NCBI Taxonomy" id="1392248"/>
    <lineage>
        <taxon>Eukaryota</taxon>
        <taxon>Fungi</taxon>
        <taxon>Dikarya</taxon>
        <taxon>Ascomycota</taxon>
        <taxon>Pezizomycotina</taxon>
        <taxon>Eurotiomycetes</taxon>
        <taxon>Eurotiomycetidae</taxon>
        <taxon>Eurotiales</taxon>
        <taxon>Aspergillaceae</taxon>
        <taxon>Aspergillus</taxon>
        <taxon>Aspergillus subgen. Circumdati</taxon>
    </lineage>
</organism>
<reference evidence="7" key="1">
    <citation type="submission" date="2016-12" db="EMBL/GenBank/DDBJ databases">
        <title>The genomes of Aspergillus section Nigri reveals drivers in fungal speciation.</title>
        <authorList>
            <consortium name="DOE Joint Genome Institute"/>
            <person name="Vesth T.C."/>
            <person name="Nybo J."/>
            <person name="Theobald S."/>
            <person name="Brandl J."/>
            <person name="Frisvad J.C."/>
            <person name="Nielsen K.F."/>
            <person name="Lyhne E.K."/>
            <person name="Kogle M.E."/>
            <person name="Kuo A."/>
            <person name="Riley R."/>
            <person name="Clum A."/>
            <person name="Nolan M."/>
            <person name="Lipzen A."/>
            <person name="Salamov A."/>
            <person name="Henrissat B."/>
            <person name="Wiebenga A."/>
            <person name="De vries R.P."/>
            <person name="Grigoriev I.V."/>
            <person name="Mortensen U.H."/>
            <person name="Andersen M.R."/>
            <person name="Baker S.E."/>
        </authorList>
    </citation>
    <scope>NUCLEOTIDE SEQUENCE</scope>
    <source>
        <strain evidence="7">IBT 28561</strain>
    </source>
</reference>
<dbReference type="PROSITE" id="PS51935">
    <property type="entry name" value="NLPC_P60"/>
    <property type="match status" value="1"/>
</dbReference>
<evidence type="ECO:0000259" key="6">
    <source>
        <dbReference type="PROSITE" id="PS51935"/>
    </source>
</evidence>
<keyword evidence="5" id="KW-0732">Signal</keyword>
<dbReference type="InterPro" id="IPR000064">
    <property type="entry name" value="NLP_P60_dom"/>
</dbReference>
<feature type="domain" description="NlpC/P60" evidence="6">
    <location>
        <begin position="25"/>
        <end position="179"/>
    </location>
</feature>
<comment type="caution">
    <text evidence="7">The sequence shown here is derived from an EMBL/GenBank/DDBJ whole genome shotgun (WGS) entry which is preliminary data.</text>
</comment>
<comment type="similarity">
    <text evidence="1">Belongs to the peptidase C40 family.</text>
</comment>
<dbReference type="OrthoDB" id="2251794at2759"/>
<dbReference type="EMBL" id="MSFM01000012">
    <property type="protein sequence ID" value="PKY01193.1"/>
    <property type="molecule type" value="Genomic_DNA"/>
</dbReference>
<evidence type="ECO:0000256" key="3">
    <source>
        <dbReference type="ARBA" id="ARBA00022801"/>
    </source>
</evidence>
<feature type="chain" id="PRO_5014140476" description="NlpC/P60 domain-containing protein" evidence="5">
    <location>
        <begin position="19"/>
        <end position="180"/>
    </location>
</feature>
<dbReference type="SUPFAM" id="SSF54001">
    <property type="entry name" value="Cysteine proteinases"/>
    <property type="match status" value="1"/>
</dbReference>
<evidence type="ECO:0000256" key="2">
    <source>
        <dbReference type="ARBA" id="ARBA00022670"/>
    </source>
</evidence>
<evidence type="ECO:0000256" key="5">
    <source>
        <dbReference type="SAM" id="SignalP"/>
    </source>
</evidence>
<dbReference type="Gene3D" id="3.90.1720.10">
    <property type="entry name" value="endopeptidase domain like (from Nostoc punctiforme)"/>
    <property type="match status" value="1"/>
</dbReference>